<organism evidence="1 2">
    <name type="scientific">Marilutibacter chinensis</name>
    <dbReference type="NCBI Taxonomy" id="2912247"/>
    <lineage>
        <taxon>Bacteria</taxon>
        <taxon>Pseudomonadati</taxon>
        <taxon>Pseudomonadota</taxon>
        <taxon>Gammaproteobacteria</taxon>
        <taxon>Lysobacterales</taxon>
        <taxon>Lysobacteraceae</taxon>
        <taxon>Marilutibacter</taxon>
    </lineage>
</organism>
<keyword evidence="2" id="KW-1185">Reference proteome</keyword>
<dbReference type="RefSeq" id="WP_237055460.1">
    <property type="nucleotide sequence ID" value="NZ_JAKJPO010000008.1"/>
</dbReference>
<evidence type="ECO:0000313" key="1">
    <source>
        <dbReference type="EMBL" id="MCF7222639.1"/>
    </source>
</evidence>
<accession>A0ABS9HUQ3</accession>
<dbReference type="Proteomes" id="UP001430796">
    <property type="component" value="Unassembled WGS sequence"/>
</dbReference>
<reference evidence="1 2" key="1">
    <citation type="submission" date="2022-01" db="EMBL/GenBank/DDBJ databases">
        <title>Lysobacter chinensis sp. nov., a bacterium isolated from cow dung compost.</title>
        <authorList>
            <person name="Liu Y."/>
        </authorList>
    </citation>
    <scope>NUCLEOTIDE SEQUENCE [LARGE SCALE GENOMIC DNA]</scope>
    <source>
        <strain evidence="1 2">TLK-CK17</strain>
    </source>
</reference>
<name>A0ABS9HUQ3_9GAMM</name>
<sequence>MNDRERRVGDIPLSPERLRAGLTPEQLATLRTLEEFGWVLEFVRRPLFRDPLPVVYDRGRTRCALLEPDGSINEDHGLVLRD</sequence>
<comment type="caution">
    <text evidence="1">The sequence shown here is derived from an EMBL/GenBank/DDBJ whole genome shotgun (WGS) entry which is preliminary data.</text>
</comment>
<gene>
    <name evidence="1" type="ORF">L3V18_12725</name>
</gene>
<reference evidence="2" key="2">
    <citation type="submission" date="2022-01" db="EMBL/GenBank/DDBJ databases">
        <title>Lysobacter chinensis sp. nov., a bacterium isolated from cow dung compost.</title>
        <authorList>
            <person name="Zhou L.Y."/>
        </authorList>
    </citation>
    <scope>NUCLEOTIDE SEQUENCE [LARGE SCALE GENOMIC DNA]</scope>
    <source>
        <strain evidence="2">TLK-CK17</strain>
    </source>
</reference>
<protein>
    <recommendedName>
        <fullName evidence="3">DUF4224 domain-containing protein</fullName>
    </recommendedName>
</protein>
<reference evidence="1 2" key="3">
    <citation type="submission" date="2022-01" db="EMBL/GenBank/DDBJ databases">
        <authorList>
            <person name="Zhou L.Y."/>
        </authorList>
    </citation>
    <scope>NUCLEOTIDE SEQUENCE [LARGE SCALE GENOMIC DNA]</scope>
    <source>
        <strain evidence="1 2">TLK-CK17</strain>
    </source>
</reference>
<evidence type="ECO:0008006" key="3">
    <source>
        <dbReference type="Google" id="ProtNLM"/>
    </source>
</evidence>
<proteinExistence type="predicted"/>
<dbReference type="EMBL" id="JAKJPO010000008">
    <property type="protein sequence ID" value="MCF7222639.1"/>
    <property type="molecule type" value="Genomic_DNA"/>
</dbReference>
<evidence type="ECO:0000313" key="2">
    <source>
        <dbReference type="Proteomes" id="UP001430796"/>
    </source>
</evidence>